<proteinExistence type="predicted"/>
<evidence type="ECO:0000313" key="2">
    <source>
        <dbReference type="Proteomes" id="UP001338309"/>
    </source>
</evidence>
<reference evidence="1 2" key="1">
    <citation type="submission" date="2023-08" db="EMBL/GenBank/DDBJ databases">
        <title>Draft genome sequence of Algoriphagus confluentis.</title>
        <authorList>
            <person name="Takatani N."/>
            <person name="Hosokawa M."/>
            <person name="Sawabe T."/>
        </authorList>
    </citation>
    <scope>NUCLEOTIDE SEQUENCE [LARGE SCALE GENOMIC DNA]</scope>
    <source>
        <strain evidence="1 2">NBRC 111222</strain>
    </source>
</reference>
<name>A0ABQ6PSM1_9BACT</name>
<dbReference type="Proteomes" id="UP001338309">
    <property type="component" value="Unassembled WGS sequence"/>
</dbReference>
<accession>A0ABQ6PSM1</accession>
<sequence>MKNRFFAVFLIFFSCSEKVDSDNFSSKSVDVLSEIVSDRFYDEDFFLSFEKVFSEKTTGFLFILPSSSCFNCFDYLIDQLAEFIRKNPSNQIIVVKSENIKDRQIIYALRRVVNKDNFQIFNNIEIDYINQHEFYPKLGHIKNGNLSCIAVFEQGNDSKVRNYFKFIDLMVK</sequence>
<comment type="caution">
    <text evidence="1">The sequence shown here is derived from an EMBL/GenBank/DDBJ whole genome shotgun (WGS) entry which is preliminary data.</text>
</comment>
<organism evidence="1 2">
    <name type="scientific">Algoriphagus confluentis</name>
    <dbReference type="NCBI Taxonomy" id="1697556"/>
    <lineage>
        <taxon>Bacteria</taxon>
        <taxon>Pseudomonadati</taxon>
        <taxon>Bacteroidota</taxon>
        <taxon>Cytophagia</taxon>
        <taxon>Cytophagales</taxon>
        <taxon>Cyclobacteriaceae</taxon>
        <taxon>Algoriphagus</taxon>
    </lineage>
</organism>
<evidence type="ECO:0000313" key="1">
    <source>
        <dbReference type="EMBL" id="GMQ30996.1"/>
    </source>
</evidence>
<dbReference type="PROSITE" id="PS51257">
    <property type="entry name" value="PROKAR_LIPOPROTEIN"/>
    <property type="match status" value="1"/>
</dbReference>
<protein>
    <submittedName>
        <fullName evidence="1">Uncharacterized protein</fullName>
    </submittedName>
</protein>
<dbReference type="RefSeq" id="WP_338225702.1">
    <property type="nucleotide sequence ID" value="NZ_BTPD01000013.1"/>
</dbReference>
<dbReference type="EMBL" id="BTPD01000013">
    <property type="protein sequence ID" value="GMQ30996.1"/>
    <property type="molecule type" value="Genomic_DNA"/>
</dbReference>
<gene>
    <name evidence="1" type="ORF">Aconfl_36390</name>
</gene>
<keyword evidence="2" id="KW-1185">Reference proteome</keyword>